<evidence type="ECO:0000256" key="1">
    <source>
        <dbReference type="SAM" id="MobiDB-lite"/>
    </source>
</evidence>
<dbReference type="Proteomes" id="UP000503447">
    <property type="component" value="Chromosome"/>
</dbReference>
<keyword evidence="3" id="KW-1185">Reference proteome</keyword>
<protein>
    <submittedName>
        <fullName evidence="2">Uncharacterized protein</fullName>
    </submittedName>
</protein>
<dbReference type="EMBL" id="CP053452">
    <property type="protein sequence ID" value="QJW99418.1"/>
    <property type="molecule type" value="Genomic_DNA"/>
</dbReference>
<dbReference type="AlphaFoldDB" id="A0A6M5YZW2"/>
<reference evidence="3" key="1">
    <citation type="submission" date="2020-05" db="EMBL/GenBank/DDBJ databases">
        <title>Frigoriglobus tundricola gen. nov., sp. nov., a psychrotolerant cellulolytic planctomycete of the family Gemmataceae with two divergent copies of 16S rRNA gene.</title>
        <authorList>
            <person name="Kulichevskaya I.S."/>
            <person name="Ivanova A.A."/>
            <person name="Naumoff D.G."/>
            <person name="Beletsky A.V."/>
            <person name="Rijpstra W.I.C."/>
            <person name="Sinninghe Damste J.S."/>
            <person name="Mardanov A.V."/>
            <person name="Ravin N.V."/>
            <person name="Dedysh S.N."/>
        </authorList>
    </citation>
    <scope>NUCLEOTIDE SEQUENCE [LARGE SCALE GENOMIC DNA]</scope>
    <source>
        <strain evidence="3">PL17</strain>
    </source>
</reference>
<feature type="region of interest" description="Disordered" evidence="1">
    <location>
        <begin position="93"/>
        <end position="127"/>
    </location>
</feature>
<accession>A0A6M5YZW2</accession>
<dbReference type="KEGG" id="ftj:FTUN_7030"/>
<name>A0A6M5YZW2_9BACT</name>
<feature type="compositionally biased region" description="Polar residues" evidence="1">
    <location>
        <begin position="117"/>
        <end position="127"/>
    </location>
</feature>
<gene>
    <name evidence="2" type="ORF">FTUN_7030</name>
</gene>
<evidence type="ECO:0000313" key="2">
    <source>
        <dbReference type="EMBL" id="QJW99418.1"/>
    </source>
</evidence>
<proteinExistence type="predicted"/>
<sequence>MLSRTDIRWRSQELGRTVLPPGPRTVHGARTLWRIARNERRANTDRRPTTDSSVLMTCPVSRHRPAVTVLPGPCQSRPPGEPRLHFGRCGCGRDRTTTSGEPGGASAGAPGARSHNHATNRVSASAQQPFCKGQEHLASPARASFETHCVALLGIGTGSPNGDVDHVPMRSGSVHFFVETGFQEFTSSEAHCKSRLRSPYAQLIADQLNRLGVRIRPRFLF</sequence>
<organism evidence="2 3">
    <name type="scientific">Frigoriglobus tundricola</name>
    <dbReference type="NCBI Taxonomy" id="2774151"/>
    <lineage>
        <taxon>Bacteria</taxon>
        <taxon>Pseudomonadati</taxon>
        <taxon>Planctomycetota</taxon>
        <taxon>Planctomycetia</taxon>
        <taxon>Gemmatales</taxon>
        <taxon>Gemmataceae</taxon>
        <taxon>Frigoriglobus</taxon>
    </lineage>
</organism>
<evidence type="ECO:0000313" key="3">
    <source>
        <dbReference type="Proteomes" id="UP000503447"/>
    </source>
</evidence>
<feature type="region of interest" description="Disordered" evidence="1">
    <location>
        <begin position="69"/>
        <end position="88"/>
    </location>
</feature>